<dbReference type="Proteomes" id="UP001057402">
    <property type="component" value="Chromosome 6"/>
</dbReference>
<keyword evidence="2" id="KW-1185">Reference proteome</keyword>
<proteinExistence type="predicted"/>
<evidence type="ECO:0000313" key="2">
    <source>
        <dbReference type="Proteomes" id="UP001057402"/>
    </source>
</evidence>
<dbReference type="EMBL" id="CM042885">
    <property type="protein sequence ID" value="KAI4367571.1"/>
    <property type="molecule type" value="Genomic_DNA"/>
</dbReference>
<reference evidence="2" key="1">
    <citation type="journal article" date="2023" name="Front. Plant Sci.">
        <title>Chromosomal-level genome assembly of Melastoma candidum provides insights into trichome evolution.</title>
        <authorList>
            <person name="Zhong Y."/>
            <person name="Wu W."/>
            <person name="Sun C."/>
            <person name="Zou P."/>
            <person name="Liu Y."/>
            <person name="Dai S."/>
            <person name="Zhou R."/>
        </authorList>
    </citation>
    <scope>NUCLEOTIDE SEQUENCE [LARGE SCALE GENOMIC DNA]</scope>
</reference>
<name>A0ACB9QM05_9MYRT</name>
<protein>
    <submittedName>
        <fullName evidence="1">Uncharacterized protein</fullName>
    </submittedName>
</protein>
<gene>
    <name evidence="1" type="ORF">MLD38_023294</name>
</gene>
<evidence type="ECO:0000313" key="1">
    <source>
        <dbReference type="EMBL" id="KAI4367571.1"/>
    </source>
</evidence>
<comment type="caution">
    <text evidence="1">The sequence shown here is derived from an EMBL/GenBank/DDBJ whole genome shotgun (WGS) entry which is preliminary data.</text>
</comment>
<sequence>MSGPSSKPKTLGDLLEELYSKRDLRRVEALSLIVEILTNRVEHEFVEKNFATMLYLFSISVKKGSVKEATLASNAIGLMAMTVRCRNKSRELYEESIPLLSNLLQSSLKILQAVNSLAIVTFFCADYSEETEKSMQILWHLIQELDCHAAHNTNSIGMLAGKIEAWSFLLSTLDGWRINSTHWKGAVVYLSSLLEVDNEMLRVSAAEALYSIAETRSVRKFSDSDETTCCTTDRSILTITETSESLLKDNITHLLESRVPNIISCTEDGTFQRKHLFFGKETVRLSTWSESMQMNYIKRFLGGRGFLSHIQNNKLLREVFEFVEKKKQPSMNELAKPENEEVAKRYFAPVLGTRNGSVDSDLLPFKSEKETAVHKRMNKSSNSAKSKAQTQIRNKKRAFAEQRKMSNLNSEE</sequence>
<organism evidence="1 2">
    <name type="scientific">Melastoma candidum</name>
    <dbReference type="NCBI Taxonomy" id="119954"/>
    <lineage>
        <taxon>Eukaryota</taxon>
        <taxon>Viridiplantae</taxon>
        <taxon>Streptophyta</taxon>
        <taxon>Embryophyta</taxon>
        <taxon>Tracheophyta</taxon>
        <taxon>Spermatophyta</taxon>
        <taxon>Magnoliopsida</taxon>
        <taxon>eudicotyledons</taxon>
        <taxon>Gunneridae</taxon>
        <taxon>Pentapetalae</taxon>
        <taxon>rosids</taxon>
        <taxon>malvids</taxon>
        <taxon>Myrtales</taxon>
        <taxon>Melastomataceae</taxon>
        <taxon>Melastomatoideae</taxon>
        <taxon>Melastomateae</taxon>
        <taxon>Melastoma</taxon>
    </lineage>
</organism>
<accession>A0ACB9QM05</accession>